<name>A0ABU4GNR2_9CLOT</name>
<dbReference type="Gene3D" id="1.10.3720.10">
    <property type="entry name" value="MetI-like"/>
    <property type="match status" value="1"/>
</dbReference>
<feature type="domain" description="ABC transmembrane type-1" evidence="9">
    <location>
        <begin position="80"/>
        <end position="287"/>
    </location>
</feature>
<dbReference type="PANTHER" id="PTHR43470">
    <property type="entry name" value="PHOSPHATE TRANSPORT SYSTEM PERMEASE PROTEIN PSTA-RELATED"/>
    <property type="match status" value="1"/>
</dbReference>
<keyword evidence="7 8" id="KW-0472">Membrane</keyword>
<evidence type="ECO:0000313" key="10">
    <source>
        <dbReference type="EMBL" id="MDW2799234.1"/>
    </source>
</evidence>
<keyword evidence="11" id="KW-1185">Reference proteome</keyword>
<evidence type="ECO:0000256" key="5">
    <source>
        <dbReference type="ARBA" id="ARBA00022692"/>
    </source>
</evidence>
<accession>A0ABU4GNR2</accession>
<dbReference type="InterPro" id="IPR005672">
    <property type="entry name" value="Phosphate_PstA"/>
</dbReference>
<evidence type="ECO:0000259" key="9">
    <source>
        <dbReference type="PROSITE" id="PS50928"/>
    </source>
</evidence>
<evidence type="ECO:0000256" key="6">
    <source>
        <dbReference type="ARBA" id="ARBA00022989"/>
    </source>
</evidence>
<organism evidence="10 11">
    <name type="scientific">Clostridium boliviensis</name>
    <dbReference type="NCBI Taxonomy" id="318465"/>
    <lineage>
        <taxon>Bacteria</taxon>
        <taxon>Bacillati</taxon>
        <taxon>Bacillota</taxon>
        <taxon>Clostridia</taxon>
        <taxon>Eubacteriales</taxon>
        <taxon>Clostridiaceae</taxon>
        <taxon>Clostridium</taxon>
    </lineage>
</organism>
<dbReference type="PROSITE" id="PS50928">
    <property type="entry name" value="ABC_TM1"/>
    <property type="match status" value="1"/>
</dbReference>
<comment type="similarity">
    <text evidence="2 8">Belongs to the binding-protein-dependent transport system permease family. CysTW subfamily.</text>
</comment>
<feature type="transmembrane region" description="Helical" evidence="8">
    <location>
        <begin position="196"/>
        <end position="217"/>
    </location>
</feature>
<dbReference type="EMBL" id="JAWONS010000248">
    <property type="protein sequence ID" value="MDW2799234.1"/>
    <property type="molecule type" value="Genomic_DNA"/>
</dbReference>
<dbReference type="RefSeq" id="WP_318065433.1">
    <property type="nucleotide sequence ID" value="NZ_JAWONS010000248.1"/>
</dbReference>
<gene>
    <name evidence="10" type="primary">pstA</name>
    <name evidence="10" type="ORF">RZO55_16805</name>
</gene>
<evidence type="ECO:0000313" key="11">
    <source>
        <dbReference type="Proteomes" id="UP001276854"/>
    </source>
</evidence>
<keyword evidence="4 8" id="KW-1003">Cell membrane</keyword>
<evidence type="ECO:0000256" key="8">
    <source>
        <dbReference type="RuleBase" id="RU363043"/>
    </source>
</evidence>
<dbReference type="InterPro" id="IPR035906">
    <property type="entry name" value="MetI-like_sf"/>
</dbReference>
<comment type="subcellular location">
    <subcellularLocation>
        <location evidence="1 8">Cell membrane</location>
        <topology evidence="1 8">Multi-pass membrane protein</topology>
    </subcellularLocation>
</comment>
<dbReference type="Proteomes" id="UP001276854">
    <property type="component" value="Unassembled WGS sequence"/>
</dbReference>
<feature type="transmembrane region" description="Helical" evidence="8">
    <location>
        <begin position="27"/>
        <end position="51"/>
    </location>
</feature>
<reference evidence="10 11" key="1">
    <citation type="submission" date="2023-10" db="EMBL/GenBank/DDBJ databases">
        <title>A novel Glycoside Hydrolase 43-Like Enzyme from Clostrdium boliviensis is an Endo-xylanase, and a Candidate for Xylooligosaccharides Production from Different Xylan Substrates.</title>
        <authorList>
            <person name="Alvarez M.T."/>
            <person name="Rocabado-Villegas L.R."/>
            <person name="Salas-Veizaga D.M."/>
            <person name="Linares-Pasten J.A."/>
            <person name="Gudmundsdottir E.E."/>
            <person name="Hreggvidsson G.O."/>
            <person name="Adlercreutz P."/>
            <person name="Nordberg Karlsson E."/>
        </authorList>
    </citation>
    <scope>NUCLEOTIDE SEQUENCE [LARGE SCALE GENOMIC DNA]</scope>
    <source>
        <strain evidence="10 11">E-1</strain>
    </source>
</reference>
<dbReference type="InterPro" id="IPR000515">
    <property type="entry name" value="MetI-like"/>
</dbReference>
<evidence type="ECO:0000256" key="1">
    <source>
        <dbReference type="ARBA" id="ARBA00004651"/>
    </source>
</evidence>
<comment type="caution">
    <text evidence="10">The sequence shown here is derived from an EMBL/GenBank/DDBJ whole genome shotgun (WGS) entry which is preliminary data.</text>
</comment>
<feature type="transmembrane region" description="Helical" evidence="8">
    <location>
        <begin position="76"/>
        <end position="105"/>
    </location>
</feature>
<evidence type="ECO:0000256" key="2">
    <source>
        <dbReference type="ARBA" id="ARBA00007069"/>
    </source>
</evidence>
<dbReference type="CDD" id="cd06261">
    <property type="entry name" value="TM_PBP2"/>
    <property type="match status" value="1"/>
</dbReference>
<dbReference type="Pfam" id="PF00528">
    <property type="entry name" value="BPD_transp_1"/>
    <property type="match status" value="1"/>
</dbReference>
<feature type="transmembrane region" description="Helical" evidence="8">
    <location>
        <begin position="268"/>
        <end position="290"/>
    </location>
</feature>
<dbReference type="NCBIfam" id="TIGR00974">
    <property type="entry name" value="3a0107s02c"/>
    <property type="match status" value="1"/>
</dbReference>
<feature type="transmembrane region" description="Helical" evidence="8">
    <location>
        <begin position="152"/>
        <end position="175"/>
    </location>
</feature>
<dbReference type="PANTHER" id="PTHR43470:SF5">
    <property type="entry name" value="PHOSPHATE TRANSPORT SYSTEM PERMEASE PROTEIN PSTA"/>
    <property type="match status" value="1"/>
</dbReference>
<keyword evidence="6 8" id="KW-1133">Transmembrane helix</keyword>
<keyword evidence="3" id="KW-0813">Transport</keyword>
<sequence length="299" mass="32480">MVSDKQVTGLSVINKKKINTRKIKNDLFHIVLLSSILFSVTVLFLLLYQIFSEGMKWLDWDFITSMPSRSPEKAGIYSALTGSIWTIGITALIALPLGVGTAVYLEEYANRKSGFYKLLVLNISNLAGVPSIVYGMLGLAVFVRFMNFGRSILSGALTLSILILPTIIVSSREALKSVPMNLKEGSYALGMTKWRTIAGVTLPFALPGILTGSILAISRAMGEAAPLIMVGAAGYVAFLPNGPMDSFTVLPIQIFNWTSRPQAVFKNVAAAGIMVLMVLLLSANAIAIILRNKYQKRID</sequence>
<evidence type="ECO:0000256" key="3">
    <source>
        <dbReference type="ARBA" id="ARBA00022448"/>
    </source>
</evidence>
<protein>
    <recommendedName>
        <fullName evidence="8">Phosphate transport system permease protein PstA</fullName>
    </recommendedName>
</protein>
<proteinExistence type="inferred from homology"/>
<dbReference type="SUPFAM" id="SSF161098">
    <property type="entry name" value="MetI-like"/>
    <property type="match status" value="1"/>
</dbReference>
<feature type="transmembrane region" description="Helical" evidence="8">
    <location>
        <begin position="126"/>
        <end position="146"/>
    </location>
</feature>
<evidence type="ECO:0000256" key="7">
    <source>
        <dbReference type="ARBA" id="ARBA00023136"/>
    </source>
</evidence>
<keyword evidence="5 8" id="KW-0812">Transmembrane</keyword>
<evidence type="ECO:0000256" key="4">
    <source>
        <dbReference type="ARBA" id="ARBA00022475"/>
    </source>
</evidence>